<dbReference type="PANTHER" id="PTHR12903">
    <property type="entry name" value="MITOCHONDRIAL RIBOSOMAL PROTEIN L24"/>
    <property type="match status" value="1"/>
</dbReference>
<keyword evidence="2 6" id="KW-0689">Ribosomal protein</keyword>
<dbReference type="GO" id="GO:0006412">
    <property type="term" value="P:translation"/>
    <property type="evidence" value="ECO:0007669"/>
    <property type="project" value="InterPro"/>
</dbReference>
<keyword evidence="10" id="KW-1185">Reference proteome</keyword>
<dbReference type="Gene3D" id="2.30.30.30">
    <property type="match status" value="1"/>
</dbReference>
<dbReference type="NCBIfam" id="TIGR01079">
    <property type="entry name" value="rplX_bact"/>
    <property type="match status" value="1"/>
</dbReference>
<dbReference type="CDD" id="cd06089">
    <property type="entry name" value="KOW_RPL26"/>
    <property type="match status" value="1"/>
</dbReference>
<dbReference type="InterPro" id="IPR041988">
    <property type="entry name" value="Ribosomal_uL24_KOW"/>
</dbReference>
<dbReference type="Proteomes" id="UP000007879">
    <property type="component" value="Unassembled WGS sequence"/>
</dbReference>
<sequence length="178" mass="20046">MSWKPWTLAAARLKMVKSKDFKFPEPISRWNIVKGDLVQVLCGKDKGRNGKVVAVARRTNRVFVGGLNTHIRVMVGETARTRIASEAPLHVSNVALVDPEDGKPCRIRYQYTEDGEKVRVSKRSGRIIPKPVEVLERRDFKSRGGYVEGSKDTTSENVTAQTYIPSLKTFEEEINSKS</sequence>
<dbReference type="eggNOG" id="KOG1708">
    <property type="taxonomic scope" value="Eukaryota"/>
</dbReference>
<reference evidence="10" key="1">
    <citation type="journal article" date="2010" name="Nature">
        <title>The Amphimedon queenslandica genome and the evolution of animal complexity.</title>
        <authorList>
            <person name="Srivastava M."/>
            <person name="Simakov O."/>
            <person name="Chapman J."/>
            <person name="Fahey B."/>
            <person name="Gauthier M.E."/>
            <person name="Mitros T."/>
            <person name="Richards G.S."/>
            <person name="Conaco C."/>
            <person name="Dacre M."/>
            <person name="Hellsten U."/>
            <person name="Larroux C."/>
            <person name="Putnam N.H."/>
            <person name="Stanke M."/>
            <person name="Adamska M."/>
            <person name="Darling A."/>
            <person name="Degnan S.M."/>
            <person name="Oakley T.H."/>
            <person name="Plachetzki D.C."/>
            <person name="Zhai Y."/>
            <person name="Adamski M."/>
            <person name="Calcino A."/>
            <person name="Cummins S.F."/>
            <person name="Goodstein D.M."/>
            <person name="Harris C."/>
            <person name="Jackson D.J."/>
            <person name="Leys S.P."/>
            <person name="Shu S."/>
            <person name="Woodcroft B.J."/>
            <person name="Vervoort M."/>
            <person name="Kosik K.S."/>
            <person name="Manning G."/>
            <person name="Degnan B.M."/>
            <person name="Rokhsar D.S."/>
        </authorList>
    </citation>
    <scope>NUCLEOTIDE SEQUENCE [LARGE SCALE GENOMIC DNA]</scope>
</reference>
<evidence type="ECO:0000256" key="6">
    <source>
        <dbReference type="RuleBase" id="RU003477"/>
    </source>
</evidence>
<name>A0A1X7UUC9_AMPQE</name>
<dbReference type="AlphaFoldDB" id="A0A1X7UUC9"/>
<dbReference type="InterPro" id="IPR005825">
    <property type="entry name" value="Ribosomal_uL24_CS"/>
</dbReference>
<dbReference type="OMA" id="PPYWYKW"/>
<feature type="domain" description="KOW" evidence="7">
    <location>
        <begin position="34"/>
        <end position="64"/>
    </location>
</feature>
<evidence type="ECO:0000256" key="3">
    <source>
        <dbReference type="ARBA" id="ARBA00023274"/>
    </source>
</evidence>
<evidence type="ECO:0000259" key="8">
    <source>
        <dbReference type="Pfam" id="PF17136"/>
    </source>
</evidence>
<dbReference type="PROSITE" id="PS01108">
    <property type="entry name" value="RIBOSOMAL_L24"/>
    <property type="match status" value="1"/>
</dbReference>
<dbReference type="InterPro" id="IPR003256">
    <property type="entry name" value="Ribosomal_uL24"/>
</dbReference>
<evidence type="ECO:0000313" key="9">
    <source>
        <dbReference type="EnsemblMetazoa" id="Aqu2.1.30992_001"/>
    </source>
</evidence>
<dbReference type="OrthoDB" id="359154at2759"/>
<dbReference type="STRING" id="400682.A0A1X7UUC9"/>
<reference evidence="9" key="2">
    <citation type="submission" date="2017-05" db="UniProtKB">
        <authorList>
            <consortium name="EnsemblMetazoa"/>
        </authorList>
    </citation>
    <scope>IDENTIFICATION</scope>
</reference>
<proteinExistence type="inferred from homology"/>
<dbReference type="HAMAP" id="MF_01326_B">
    <property type="entry name" value="Ribosomal_uL24_B"/>
    <property type="match status" value="1"/>
</dbReference>
<dbReference type="SUPFAM" id="SSF50104">
    <property type="entry name" value="Translation proteins SH3-like domain"/>
    <property type="match status" value="1"/>
</dbReference>
<dbReference type="InterPro" id="IPR057264">
    <property type="entry name" value="Ribosomal_uL24_C"/>
</dbReference>
<dbReference type="GO" id="GO:0005840">
    <property type="term" value="C:ribosome"/>
    <property type="evidence" value="ECO:0007669"/>
    <property type="project" value="UniProtKB-KW"/>
</dbReference>
<dbReference type="EnsemblMetazoa" id="Aqu2.1.30992_001">
    <property type="protein sequence ID" value="Aqu2.1.30992_001"/>
    <property type="gene ID" value="Aqu2.1.30992"/>
</dbReference>
<dbReference type="InParanoid" id="A0A1X7UUC9"/>
<evidence type="ECO:0000256" key="1">
    <source>
        <dbReference type="ARBA" id="ARBA00010618"/>
    </source>
</evidence>
<gene>
    <name evidence="9" type="primary">100641637</name>
</gene>
<evidence type="ECO:0000256" key="2">
    <source>
        <dbReference type="ARBA" id="ARBA00022980"/>
    </source>
</evidence>
<dbReference type="InterPro" id="IPR005824">
    <property type="entry name" value="KOW"/>
</dbReference>
<dbReference type="GO" id="GO:1990904">
    <property type="term" value="C:ribonucleoprotein complex"/>
    <property type="evidence" value="ECO:0007669"/>
    <property type="project" value="UniProtKB-KW"/>
</dbReference>
<dbReference type="GO" id="GO:0003735">
    <property type="term" value="F:structural constituent of ribosome"/>
    <property type="evidence" value="ECO:0007669"/>
    <property type="project" value="InterPro"/>
</dbReference>
<dbReference type="Pfam" id="PF00467">
    <property type="entry name" value="KOW"/>
    <property type="match status" value="1"/>
</dbReference>
<evidence type="ECO:0000259" key="7">
    <source>
        <dbReference type="Pfam" id="PF00467"/>
    </source>
</evidence>
<accession>A0A1X7UUC9</accession>
<dbReference type="InterPro" id="IPR014722">
    <property type="entry name" value="Rib_uL2_dom2"/>
</dbReference>
<feature type="domain" description="Large ribosomal subunit protein uL24 C-terminal" evidence="8">
    <location>
        <begin position="81"/>
        <end position="128"/>
    </location>
</feature>
<dbReference type="EnsemblMetazoa" id="XM_003386798.3">
    <property type="protein sequence ID" value="XP_003386846.1"/>
    <property type="gene ID" value="LOC100641637"/>
</dbReference>
<dbReference type="InterPro" id="IPR008991">
    <property type="entry name" value="Translation_prot_SH3-like_sf"/>
</dbReference>
<protein>
    <recommendedName>
        <fullName evidence="4">Large ribosomal subunit protein uL24m</fullName>
    </recommendedName>
    <alternativeName>
        <fullName evidence="5">39S ribosomal protein L24, mitochondrial</fullName>
    </alternativeName>
</protein>
<organism evidence="9">
    <name type="scientific">Amphimedon queenslandica</name>
    <name type="common">Sponge</name>
    <dbReference type="NCBI Taxonomy" id="400682"/>
    <lineage>
        <taxon>Eukaryota</taxon>
        <taxon>Metazoa</taxon>
        <taxon>Porifera</taxon>
        <taxon>Demospongiae</taxon>
        <taxon>Heteroscleromorpha</taxon>
        <taxon>Haplosclerida</taxon>
        <taxon>Niphatidae</taxon>
        <taxon>Amphimedon</taxon>
    </lineage>
</organism>
<evidence type="ECO:0000256" key="4">
    <source>
        <dbReference type="ARBA" id="ARBA00035283"/>
    </source>
</evidence>
<dbReference type="GO" id="GO:0003723">
    <property type="term" value="F:RNA binding"/>
    <property type="evidence" value="ECO:0007669"/>
    <property type="project" value="InterPro"/>
</dbReference>
<evidence type="ECO:0000313" key="10">
    <source>
        <dbReference type="Proteomes" id="UP000007879"/>
    </source>
</evidence>
<keyword evidence="3 6" id="KW-0687">Ribonucleoprotein</keyword>
<comment type="similarity">
    <text evidence="1 6">Belongs to the universal ribosomal protein uL24 family.</text>
</comment>
<evidence type="ECO:0000256" key="5">
    <source>
        <dbReference type="ARBA" id="ARBA00035357"/>
    </source>
</evidence>
<dbReference type="Pfam" id="PF17136">
    <property type="entry name" value="ribosomal_L24"/>
    <property type="match status" value="1"/>
</dbReference>
<dbReference type="KEGG" id="aqu:100641637"/>